<dbReference type="GO" id="GO:0008236">
    <property type="term" value="F:serine-type peptidase activity"/>
    <property type="evidence" value="ECO:0007669"/>
    <property type="project" value="UniProtKB-KW"/>
</dbReference>
<evidence type="ECO:0000256" key="4">
    <source>
        <dbReference type="ARBA" id="ARBA00022825"/>
    </source>
</evidence>
<dbReference type="Gene3D" id="3.30.750.44">
    <property type="match status" value="1"/>
</dbReference>
<dbReference type="SUPFAM" id="SSF50156">
    <property type="entry name" value="PDZ domain-like"/>
    <property type="match status" value="1"/>
</dbReference>
<dbReference type="GO" id="GO:0007165">
    <property type="term" value="P:signal transduction"/>
    <property type="evidence" value="ECO:0007669"/>
    <property type="project" value="TreeGrafter"/>
</dbReference>
<dbReference type="PROSITE" id="PS50106">
    <property type="entry name" value="PDZ"/>
    <property type="match status" value="1"/>
</dbReference>
<dbReference type="NCBIfam" id="TIGR00225">
    <property type="entry name" value="prc"/>
    <property type="match status" value="1"/>
</dbReference>
<dbReference type="SMART" id="SM00228">
    <property type="entry name" value="PDZ"/>
    <property type="match status" value="1"/>
</dbReference>
<evidence type="ECO:0000256" key="1">
    <source>
        <dbReference type="ARBA" id="ARBA00009179"/>
    </source>
</evidence>
<dbReference type="CDD" id="cd07560">
    <property type="entry name" value="Peptidase_S41_CPP"/>
    <property type="match status" value="1"/>
</dbReference>
<dbReference type="Proteomes" id="UP000050502">
    <property type="component" value="Unassembled WGS sequence"/>
</dbReference>
<dbReference type="SMART" id="SM00245">
    <property type="entry name" value="TSPc"/>
    <property type="match status" value="1"/>
</dbReference>
<dbReference type="FunFam" id="2.30.42.10:FF:000063">
    <property type="entry name" value="Peptidase, S41 family"/>
    <property type="match status" value="1"/>
</dbReference>
<evidence type="ECO:0000256" key="2">
    <source>
        <dbReference type="ARBA" id="ARBA00022670"/>
    </source>
</evidence>
<protein>
    <recommendedName>
        <fullName evidence="6">PDZ domain-containing protein</fullName>
    </recommendedName>
</protein>
<dbReference type="PANTHER" id="PTHR32060:SF30">
    <property type="entry name" value="CARBOXY-TERMINAL PROCESSING PROTEASE CTPA"/>
    <property type="match status" value="1"/>
</dbReference>
<name>A0A0P6XYK0_9CHLR</name>
<evidence type="ECO:0000256" key="3">
    <source>
        <dbReference type="ARBA" id="ARBA00022801"/>
    </source>
</evidence>
<dbReference type="SUPFAM" id="SSF52096">
    <property type="entry name" value="ClpP/crotonase"/>
    <property type="match status" value="1"/>
</dbReference>
<dbReference type="InterPro" id="IPR004447">
    <property type="entry name" value="Peptidase_S41A"/>
</dbReference>
<evidence type="ECO:0000259" key="6">
    <source>
        <dbReference type="PROSITE" id="PS50106"/>
    </source>
</evidence>
<dbReference type="Gene3D" id="2.30.42.10">
    <property type="match status" value="1"/>
</dbReference>
<evidence type="ECO:0000313" key="8">
    <source>
        <dbReference type="Proteomes" id="UP000050502"/>
    </source>
</evidence>
<proteinExistence type="inferred from homology"/>
<organism evidence="7 8">
    <name type="scientific">Ardenticatena maritima</name>
    <dbReference type="NCBI Taxonomy" id="872965"/>
    <lineage>
        <taxon>Bacteria</taxon>
        <taxon>Bacillati</taxon>
        <taxon>Chloroflexota</taxon>
        <taxon>Ardenticatenia</taxon>
        <taxon>Ardenticatenales</taxon>
        <taxon>Ardenticatenaceae</taxon>
        <taxon>Ardenticatena</taxon>
    </lineage>
</organism>
<dbReference type="InterPro" id="IPR005151">
    <property type="entry name" value="Tail-specific_protease"/>
</dbReference>
<dbReference type="InterPro" id="IPR001478">
    <property type="entry name" value="PDZ"/>
</dbReference>
<dbReference type="EMBL" id="LGKN01000003">
    <property type="protein sequence ID" value="KPL89800.1"/>
    <property type="molecule type" value="Genomic_DNA"/>
</dbReference>
<evidence type="ECO:0000313" key="7">
    <source>
        <dbReference type="EMBL" id="KPL89800.1"/>
    </source>
</evidence>
<dbReference type="CDD" id="cd06782">
    <property type="entry name" value="cpPDZ_CPP-like"/>
    <property type="match status" value="1"/>
</dbReference>
<dbReference type="Pfam" id="PF03572">
    <property type="entry name" value="Peptidase_S41"/>
    <property type="match status" value="1"/>
</dbReference>
<dbReference type="GO" id="GO:0004175">
    <property type="term" value="F:endopeptidase activity"/>
    <property type="evidence" value="ECO:0007669"/>
    <property type="project" value="TreeGrafter"/>
</dbReference>
<comment type="caution">
    <text evidence="7">The sequence shown here is derived from an EMBL/GenBank/DDBJ whole genome shotgun (WGS) entry which is preliminary data.</text>
</comment>
<keyword evidence="3 5" id="KW-0378">Hydrolase</keyword>
<dbReference type="PANTHER" id="PTHR32060">
    <property type="entry name" value="TAIL-SPECIFIC PROTEASE"/>
    <property type="match status" value="1"/>
</dbReference>
<evidence type="ECO:0000256" key="5">
    <source>
        <dbReference type="RuleBase" id="RU004404"/>
    </source>
</evidence>
<dbReference type="Pfam" id="PF17820">
    <property type="entry name" value="PDZ_6"/>
    <property type="match status" value="1"/>
</dbReference>
<dbReference type="Gene3D" id="3.90.226.10">
    <property type="entry name" value="2-enoyl-CoA Hydratase, Chain A, domain 1"/>
    <property type="match status" value="1"/>
</dbReference>
<dbReference type="GO" id="GO:0006508">
    <property type="term" value="P:proteolysis"/>
    <property type="evidence" value="ECO:0007669"/>
    <property type="project" value="UniProtKB-KW"/>
</dbReference>
<keyword evidence="2 5" id="KW-0645">Protease</keyword>
<sequence length="372" mass="40685">MENGEAHGFYDGEFEPEDLKVFWEALGLLREHFYGELPPEEEITYAAIRGVLQTTGDQFTTFVNPEHAKMLEEDIQGEFEGIGATVRMNADNLLEIVAPIPNSPAEAAGLRPGDVVLAVDGQSIRGLTLMEAVALIRGPRGSSVTLTIQRDGGEPFDVTIVRDRIEIPTVEARLIESETHPPVGYVKLNEFNAKATDQLRAAIQDLRDQGAQGFIFDLRNNPGGLLSQAIRVSSQFLPEDSLVLIERGKFGEEEHRAVAGGIWVEGPLVVLVNNGSASASEIVAGALQDHQRAPLVGETTFGKGSVQAPYTLSDGSSLRVTIARWFTPNGRAIHGEGITPDIFVERTPEDESNQRDPQLDRALEELYHQLEQ</sequence>
<dbReference type="InterPro" id="IPR029045">
    <property type="entry name" value="ClpP/crotonase-like_dom_sf"/>
</dbReference>
<accession>A0A0P6XYK0</accession>
<dbReference type="GO" id="GO:0030288">
    <property type="term" value="C:outer membrane-bounded periplasmic space"/>
    <property type="evidence" value="ECO:0007669"/>
    <property type="project" value="TreeGrafter"/>
</dbReference>
<dbReference type="InterPro" id="IPR041489">
    <property type="entry name" value="PDZ_6"/>
</dbReference>
<feature type="domain" description="PDZ" evidence="6">
    <location>
        <begin position="68"/>
        <end position="137"/>
    </location>
</feature>
<gene>
    <name evidence="7" type="ORF">SE16_03375</name>
</gene>
<dbReference type="AlphaFoldDB" id="A0A0P6XYK0"/>
<comment type="similarity">
    <text evidence="1 5">Belongs to the peptidase S41A family.</text>
</comment>
<dbReference type="InterPro" id="IPR036034">
    <property type="entry name" value="PDZ_sf"/>
</dbReference>
<keyword evidence="4 5" id="KW-0720">Serine protease</keyword>
<reference evidence="7 8" key="1">
    <citation type="submission" date="2015-07" db="EMBL/GenBank/DDBJ databases">
        <title>Whole genome sequence of Ardenticatena maritima DSM 23922.</title>
        <authorList>
            <person name="Hemp J."/>
            <person name="Ward L.M."/>
            <person name="Pace L.A."/>
            <person name="Fischer W.W."/>
        </authorList>
    </citation>
    <scope>NUCLEOTIDE SEQUENCE [LARGE SCALE GENOMIC DNA]</scope>
    <source>
        <strain evidence="7 8">110S</strain>
    </source>
</reference>